<evidence type="ECO:0000259" key="2">
    <source>
        <dbReference type="Pfam" id="PF17389"/>
    </source>
</evidence>
<accession>A0ABS6K8J8</accession>
<dbReference type="RefSeq" id="WP_158352894.1">
    <property type="nucleotide sequence ID" value="NZ_JAHQCX010000007.1"/>
</dbReference>
<evidence type="ECO:0000313" key="4">
    <source>
        <dbReference type="EMBL" id="MBU9726791.1"/>
    </source>
</evidence>
<dbReference type="Pfam" id="PF17390">
    <property type="entry name" value="Bac_rhamnosid_C"/>
    <property type="match status" value="1"/>
</dbReference>
<gene>
    <name evidence="4" type="ORF">KTH90_12270</name>
</gene>
<evidence type="ECO:0000259" key="1">
    <source>
        <dbReference type="Pfam" id="PF08531"/>
    </source>
</evidence>
<reference evidence="4 5" key="1">
    <citation type="submission" date="2021-06" db="EMBL/GenBank/DDBJ databases">
        <title>Description of novel taxa of the family Lachnospiraceae.</title>
        <authorList>
            <person name="Chaplin A.V."/>
            <person name="Sokolova S.R."/>
            <person name="Pikina A.P."/>
            <person name="Korzhanova M."/>
            <person name="Belova V."/>
            <person name="Korostin D."/>
            <person name="Efimov B.A."/>
        </authorList>
    </citation>
    <scope>NUCLEOTIDE SEQUENCE [LARGE SCALE GENOMIC DNA]</scope>
    <source>
        <strain evidence="4 5">ASD4241</strain>
    </source>
</reference>
<dbReference type="Gene3D" id="2.60.120.260">
    <property type="entry name" value="Galactose-binding domain-like"/>
    <property type="match status" value="1"/>
</dbReference>
<dbReference type="InterPro" id="IPR035398">
    <property type="entry name" value="Bac_rhamnosid_C"/>
</dbReference>
<evidence type="ECO:0000313" key="5">
    <source>
        <dbReference type="Proteomes" id="UP001314681"/>
    </source>
</evidence>
<dbReference type="SUPFAM" id="SSF48208">
    <property type="entry name" value="Six-hairpin glycosidases"/>
    <property type="match status" value="1"/>
</dbReference>
<protein>
    <submittedName>
        <fullName evidence="4">Alpha-L-rhamnosidase N-terminal domain-containing protein</fullName>
    </submittedName>
</protein>
<organism evidence="4 5">
    <name type="scientific">Diplocloster modestus</name>
    <dbReference type="NCBI Taxonomy" id="2850322"/>
    <lineage>
        <taxon>Bacteria</taxon>
        <taxon>Bacillati</taxon>
        <taxon>Bacillota</taxon>
        <taxon>Clostridia</taxon>
        <taxon>Lachnospirales</taxon>
        <taxon>Lachnospiraceae</taxon>
        <taxon>Diplocloster</taxon>
    </lineage>
</organism>
<dbReference type="Proteomes" id="UP001314681">
    <property type="component" value="Unassembled WGS sequence"/>
</dbReference>
<dbReference type="InterPro" id="IPR012341">
    <property type="entry name" value="6hp_glycosidase-like_sf"/>
</dbReference>
<dbReference type="PANTHER" id="PTHR34987">
    <property type="entry name" value="C, PUTATIVE (AFU_ORTHOLOGUE AFUA_3G02880)-RELATED"/>
    <property type="match status" value="1"/>
</dbReference>
<dbReference type="EMBL" id="JAHQCX010000007">
    <property type="protein sequence ID" value="MBU9726791.1"/>
    <property type="molecule type" value="Genomic_DNA"/>
</dbReference>
<proteinExistence type="predicted"/>
<dbReference type="InterPro" id="IPR035396">
    <property type="entry name" value="Bac_rhamnosid6H"/>
</dbReference>
<dbReference type="Gene3D" id="2.60.420.10">
    <property type="entry name" value="Maltose phosphorylase, domain 3"/>
    <property type="match status" value="1"/>
</dbReference>
<dbReference type="InterPro" id="IPR008928">
    <property type="entry name" value="6-hairpin_glycosidase_sf"/>
</dbReference>
<name>A0ABS6K8J8_9FIRM</name>
<dbReference type="Pfam" id="PF17389">
    <property type="entry name" value="Bac_rhamnosid6H"/>
    <property type="match status" value="1"/>
</dbReference>
<dbReference type="Gene3D" id="1.50.10.10">
    <property type="match status" value="1"/>
</dbReference>
<feature type="domain" description="Alpha-L-rhamnosidase C-terminal" evidence="3">
    <location>
        <begin position="712"/>
        <end position="770"/>
    </location>
</feature>
<comment type="caution">
    <text evidence="4">The sequence shown here is derived from an EMBL/GenBank/DDBJ whole genome shotgun (WGS) entry which is preliminary data.</text>
</comment>
<feature type="domain" description="Alpha-L-rhamnosidase six-hairpin glycosidase" evidence="2">
    <location>
        <begin position="371"/>
        <end position="704"/>
    </location>
</feature>
<dbReference type="Pfam" id="PF08531">
    <property type="entry name" value="Bac_rhamnosid_N"/>
    <property type="match status" value="1"/>
</dbReference>
<dbReference type="PANTHER" id="PTHR34987:SF2">
    <property type="entry name" value="B, PUTATIVE (AFU_ORTHOLOGUE AFUA_7G05040)-RELATED"/>
    <property type="match status" value="1"/>
</dbReference>
<evidence type="ECO:0000259" key="3">
    <source>
        <dbReference type="Pfam" id="PF17390"/>
    </source>
</evidence>
<dbReference type="SUPFAM" id="SSF49785">
    <property type="entry name" value="Galactose-binding domain-like"/>
    <property type="match status" value="1"/>
</dbReference>
<feature type="domain" description="Bacterial alpha-L-rhamnosidase N-terminal" evidence="1">
    <location>
        <begin position="86"/>
        <end position="238"/>
    </location>
</feature>
<dbReference type="InterPro" id="IPR013737">
    <property type="entry name" value="Bac_rhamnosid_N"/>
</dbReference>
<sequence>MEQTKIPYDGKRKMVFQDGMIYSKEAQDFQLPQEQRKWEAKWIWAPAEEYPEYQNCDYTMFQRMDGPFAVFIFQKKILCKEKPDLVNLYITSDSSYKVYLNGQPVGRGSAQPGGDYANCESVPYKFYEKYPVQDFLRAGENVITVRVCLGAVVQSEISCGHGGLLAEITVGTQETTLTATDGSWKCIRDRAYTARSSWDGAFILEEEAEGYRDETWTWAEVVKNQEIFPPVYATPIPDLVYLERRPEKVRNPFDPEGERVIYEKDLNSIRITKGEPVTFWLDFGRIYAAYFFLRIRGAKGIKAVLYMQEFPGKIEREGTAFTLTLGEEEASLETLRLQSIRYVQITLTNVWQDCVIHNAGINISAYPCELKGSFQCSDPLLEKIYLAGCRTNQICRQTYHMDSPIHQEPLGCMGDYMIESLMNYVTFGDPYLTRFDILKIAAYLKERDYRMFHPSYCLLYIGMILDYAMYTGDTDLMSRTEETIDGILRLFTSYLGANGLMEKAPNYMFMDWVEDGGFNRHHPPKCMGQGYLTAMFAGALERTAVILRMLGGRKQKINRYEALRRQVVESIRRELWDDEKQLYMDGLYDPAARESTRWLPADVDQRFYSQHMNTLAVLYHIVPQEKERELMVRVMEDPTLSQAQPYFMHFVFEALYQTGLFETYGLKQIRRWESLLDENPDALKEVWYGFDCDYSHAWGGTPTYQLPTRILGVVPAEPGFGKIRFRPCLPKELSYARGAIPTPKGEIRVELKRMNGQVKSQIQLPEGIQMEE</sequence>
<keyword evidence="5" id="KW-1185">Reference proteome</keyword>
<dbReference type="InterPro" id="IPR008979">
    <property type="entry name" value="Galactose-bd-like_sf"/>
</dbReference>